<organism evidence="3 4">
    <name type="scientific">Novipirellula caenicola</name>
    <dbReference type="NCBI Taxonomy" id="1536901"/>
    <lineage>
        <taxon>Bacteria</taxon>
        <taxon>Pseudomonadati</taxon>
        <taxon>Planctomycetota</taxon>
        <taxon>Planctomycetia</taxon>
        <taxon>Pirellulales</taxon>
        <taxon>Pirellulaceae</taxon>
        <taxon>Novipirellula</taxon>
    </lineage>
</organism>
<sequence>MRMGQTVPGDAAPARDESSKKDHVVELQFRGTHAVVTGASSGIGQSIAIALARRGVKRIVIHYRHNVAGAQQTAEACRQHGTEPLLLAADLADLAAAESFAEQCYRELGSIHTWINNAGADVLTGEFAELDFTAKLQQLIQVDVIGTIHLARQIAPRMTSETFALPPSMAFIGWDQSAFGMEGDAGQMFGTVKAAITAFALSLAQTLAPRVRVNVIAPGWIQTSWGQAANDYWDGRARNQSLMKRWGTPEDVARAIAFVSDPENSFFSGQVVQVNGGWNRNYVST</sequence>
<dbReference type="Gene3D" id="3.40.50.720">
    <property type="entry name" value="NAD(P)-binding Rossmann-like Domain"/>
    <property type="match status" value="1"/>
</dbReference>
<dbReference type="InterPro" id="IPR002347">
    <property type="entry name" value="SDR_fam"/>
</dbReference>
<gene>
    <name evidence="3" type="primary">fabG_6</name>
    <name evidence="3" type="ORF">Rcae01_04399</name>
</gene>
<evidence type="ECO:0000313" key="3">
    <source>
        <dbReference type="EMBL" id="GAA5508930.1"/>
    </source>
</evidence>
<protein>
    <submittedName>
        <fullName evidence="3">3-oxoacyl-[acyl-carrier-protein] reductase FabG</fullName>
    </submittedName>
</protein>
<accession>A0ABP9VWH2</accession>
<dbReference type="SUPFAM" id="SSF51735">
    <property type="entry name" value="NAD(P)-binding Rossmann-fold domains"/>
    <property type="match status" value="1"/>
</dbReference>
<dbReference type="PRINTS" id="PR00081">
    <property type="entry name" value="GDHRDH"/>
</dbReference>
<dbReference type="PANTHER" id="PTHR42760">
    <property type="entry name" value="SHORT-CHAIN DEHYDROGENASES/REDUCTASES FAMILY MEMBER"/>
    <property type="match status" value="1"/>
</dbReference>
<evidence type="ECO:0000256" key="1">
    <source>
        <dbReference type="ARBA" id="ARBA00006484"/>
    </source>
</evidence>
<dbReference type="EMBL" id="BAABRO010000011">
    <property type="protein sequence ID" value="GAA5508930.1"/>
    <property type="molecule type" value="Genomic_DNA"/>
</dbReference>
<comment type="caution">
    <text evidence="3">The sequence shown here is derived from an EMBL/GenBank/DDBJ whole genome shotgun (WGS) entry which is preliminary data.</text>
</comment>
<feature type="region of interest" description="Disordered" evidence="2">
    <location>
        <begin position="1"/>
        <end position="21"/>
    </location>
</feature>
<comment type="similarity">
    <text evidence="1">Belongs to the short-chain dehydrogenases/reductases (SDR) family.</text>
</comment>
<evidence type="ECO:0000256" key="2">
    <source>
        <dbReference type="SAM" id="MobiDB-lite"/>
    </source>
</evidence>
<dbReference type="Pfam" id="PF13561">
    <property type="entry name" value="adh_short_C2"/>
    <property type="match status" value="1"/>
</dbReference>
<reference evidence="3 4" key="1">
    <citation type="submission" date="2024-02" db="EMBL/GenBank/DDBJ databases">
        <title>Rhodopirellula caenicola NBRC 110016.</title>
        <authorList>
            <person name="Ichikawa N."/>
            <person name="Katano-Makiyama Y."/>
            <person name="Hidaka K."/>
        </authorList>
    </citation>
    <scope>NUCLEOTIDE SEQUENCE [LARGE SCALE GENOMIC DNA]</scope>
    <source>
        <strain evidence="3 4">NBRC 110016</strain>
    </source>
</reference>
<dbReference type="RefSeq" id="WP_345685668.1">
    <property type="nucleotide sequence ID" value="NZ_BAABRO010000011.1"/>
</dbReference>
<keyword evidence="4" id="KW-1185">Reference proteome</keyword>
<evidence type="ECO:0000313" key="4">
    <source>
        <dbReference type="Proteomes" id="UP001416858"/>
    </source>
</evidence>
<dbReference type="Proteomes" id="UP001416858">
    <property type="component" value="Unassembled WGS sequence"/>
</dbReference>
<name>A0ABP9VWH2_9BACT</name>
<dbReference type="CDD" id="cd05233">
    <property type="entry name" value="SDR_c"/>
    <property type="match status" value="1"/>
</dbReference>
<dbReference type="PANTHER" id="PTHR42760:SF40">
    <property type="entry name" value="3-OXOACYL-[ACYL-CARRIER-PROTEIN] REDUCTASE, CHLOROPLASTIC"/>
    <property type="match status" value="1"/>
</dbReference>
<proteinExistence type="inferred from homology"/>
<dbReference type="InterPro" id="IPR036291">
    <property type="entry name" value="NAD(P)-bd_dom_sf"/>
</dbReference>